<feature type="signal peptide" evidence="3">
    <location>
        <begin position="1"/>
        <end position="17"/>
    </location>
</feature>
<feature type="chain" id="PRO_5045358543" evidence="3">
    <location>
        <begin position="18"/>
        <end position="602"/>
    </location>
</feature>
<dbReference type="PANTHER" id="PTHR12959">
    <property type="entry name" value="GPI TRANSAMIDASE COMPONENT PIG-T-RELATED"/>
    <property type="match status" value="1"/>
</dbReference>
<feature type="transmembrane region" description="Helical" evidence="2">
    <location>
        <begin position="527"/>
        <end position="546"/>
    </location>
</feature>
<reference evidence="4" key="1">
    <citation type="journal article" date="2022" name="bioRxiv">
        <title>Genomics of Preaxostyla Flagellates Illuminates Evolutionary Transitions and the Path Towards Mitochondrial Loss.</title>
        <authorList>
            <person name="Novak L.V.F."/>
            <person name="Treitli S.C."/>
            <person name="Pyrih J."/>
            <person name="Halakuc P."/>
            <person name="Pipaliya S.V."/>
            <person name="Vacek V."/>
            <person name="Brzon O."/>
            <person name="Soukal P."/>
            <person name="Eme L."/>
            <person name="Dacks J.B."/>
            <person name="Karnkowska A."/>
            <person name="Elias M."/>
            <person name="Hampl V."/>
        </authorList>
    </citation>
    <scope>NUCLEOTIDE SEQUENCE</scope>
    <source>
        <strain evidence="4">RCP-MX</strain>
    </source>
</reference>
<organism evidence="4 5">
    <name type="scientific">Paratrimastix pyriformis</name>
    <dbReference type="NCBI Taxonomy" id="342808"/>
    <lineage>
        <taxon>Eukaryota</taxon>
        <taxon>Metamonada</taxon>
        <taxon>Preaxostyla</taxon>
        <taxon>Paratrimastigidae</taxon>
        <taxon>Paratrimastix</taxon>
    </lineage>
</organism>
<protein>
    <submittedName>
        <fullName evidence="4">GPI transamidase component PIG-T</fullName>
    </submittedName>
</protein>
<keyword evidence="5" id="KW-1185">Reference proteome</keyword>
<dbReference type="Pfam" id="PF04113">
    <property type="entry name" value="Gpi16"/>
    <property type="match status" value="2"/>
</dbReference>
<keyword evidence="2" id="KW-1133">Transmembrane helix</keyword>
<accession>A0ABQ8UN67</accession>
<name>A0ABQ8UN67_9EUKA</name>
<sequence length="602" mass="65919">MLRLLLAFCLAALSCGALPNDDFQESLLLRPLADGKVLGHFQFSLTSTLPTSDAAVPPFSHTVLFPQPLGAILHKYDVREMHLQLAHGRWNYDSWGLPLVSAPIGAEFWAWTPGSDDAAWAGLTNSLSGLLGVTLGGLDATNTRINGTLFAPSAHPALLAGTAMRHGMLTREAFCTENLAPWLKLLPCRQADGLASLLAPLRLFDSHHFALGLHVRWVRPGTVELVQTATVVIDPRTPEWTVRSRPDPAYMSPGLPQPAPRGPGQPLGRLGRPAASAMPVQTEACCTRPDAFSLCPAPDRWEEPACRSGASPLAIYGLPRADITFRYEAGFYSRAYQYDPSRHVAGQTPVAAHRYLYGGGSSDDGQMTLHLTNTDPARPQAVVYLDVYPWYMQLLMHTLTVRRYDAGALAARSPKAAMGVAVPTEVAFPVFEYVPSRRHAQAALRLEATLPPNSTTVVTVRFEKAFLHVSEHPADAHRGFDIAPGQVYMVPVEGEDRCTRGVAPRQQPDRILTEMMLLRLPVPDFSMPYNVIALATTIMALFFGSVQASLTAQYPKEHPEETFPHWVLRKLPETVGRPLRLVVRRAKAAAGWLIRRADEAPA</sequence>
<keyword evidence="2" id="KW-0812">Transmembrane</keyword>
<evidence type="ECO:0000313" key="5">
    <source>
        <dbReference type="Proteomes" id="UP001141327"/>
    </source>
</evidence>
<keyword evidence="3" id="KW-0732">Signal</keyword>
<keyword evidence="2" id="KW-0472">Membrane</keyword>
<evidence type="ECO:0000313" key="4">
    <source>
        <dbReference type="EMBL" id="KAJ4459906.1"/>
    </source>
</evidence>
<dbReference type="Proteomes" id="UP001141327">
    <property type="component" value="Unassembled WGS sequence"/>
</dbReference>
<dbReference type="PROSITE" id="PS51257">
    <property type="entry name" value="PROKAR_LIPOPROTEIN"/>
    <property type="match status" value="1"/>
</dbReference>
<dbReference type="InterPro" id="IPR007245">
    <property type="entry name" value="PIG-T"/>
</dbReference>
<feature type="region of interest" description="Disordered" evidence="1">
    <location>
        <begin position="243"/>
        <end position="272"/>
    </location>
</feature>
<dbReference type="EMBL" id="JAPMOS010000016">
    <property type="protein sequence ID" value="KAJ4459906.1"/>
    <property type="molecule type" value="Genomic_DNA"/>
</dbReference>
<evidence type="ECO:0000256" key="1">
    <source>
        <dbReference type="SAM" id="MobiDB-lite"/>
    </source>
</evidence>
<gene>
    <name evidence="4" type="ORF">PAPYR_3965</name>
</gene>
<dbReference type="PANTHER" id="PTHR12959:SF11">
    <property type="entry name" value="GPI TRANSAMIDASE COMPONENT PIG-T"/>
    <property type="match status" value="1"/>
</dbReference>
<comment type="caution">
    <text evidence="4">The sequence shown here is derived from an EMBL/GenBank/DDBJ whole genome shotgun (WGS) entry which is preliminary data.</text>
</comment>
<evidence type="ECO:0000256" key="2">
    <source>
        <dbReference type="SAM" id="Phobius"/>
    </source>
</evidence>
<evidence type="ECO:0000256" key="3">
    <source>
        <dbReference type="SAM" id="SignalP"/>
    </source>
</evidence>
<proteinExistence type="predicted"/>